<gene>
    <name evidence="2" type="ORF">THARTR1_04684</name>
</gene>
<dbReference type="OrthoDB" id="5311240at2759"/>
<comment type="caution">
    <text evidence="2">The sequence shown here is derived from an EMBL/GenBank/DDBJ whole genome shotgun (WGS) entry which is preliminary data.</text>
</comment>
<proteinExistence type="predicted"/>
<evidence type="ECO:0000256" key="1">
    <source>
        <dbReference type="SAM" id="MobiDB-lite"/>
    </source>
</evidence>
<dbReference type="AlphaFoldDB" id="A0A2K0UB36"/>
<sequence length="390" mass="43932">MKCGEFGRLGRNSGLVENFFVSDPLDAYRPTALPDISKLQEICSMITGKPQKFTMHRNATLMVRDLIKQYMDHFKLECRCADCDGTDADSIPESEMCAVEDVYLIFSTILIDIFALSLFEAPKSLLVRPSHDRHDEEQLRGAVRRVLQRGKPQVFEDEHLLQWARGMVGHDFGDEERGLIVTSGRGQVVYPLVYVSGHIMRSGYLRLLNFGGLLKYDGDVYDVVASPDDDGPDVSGHHHVPESKQESGFLQPKNLYQNAIFSWKFAPQENGEIQVHYLIHFQGSNFTEKRNPSFFIGALKDTLFYEACRHDKQAKLERADLLTTNQPPWYEQLTKASAKSPVNIIAVDGSEELRRFAIANVNGPAVSRGDACLRCCLGLYRDTGAHSLIL</sequence>
<protein>
    <submittedName>
        <fullName evidence="2">Uncharacterized protein</fullName>
    </submittedName>
</protein>
<name>A0A2K0UB36_TRIHA</name>
<feature type="region of interest" description="Disordered" evidence="1">
    <location>
        <begin position="227"/>
        <end position="247"/>
    </location>
</feature>
<feature type="compositionally biased region" description="Basic and acidic residues" evidence="1">
    <location>
        <begin position="235"/>
        <end position="245"/>
    </location>
</feature>
<dbReference type="EMBL" id="MTYI01000056">
    <property type="protein sequence ID" value="PNP54995.1"/>
    <property type="molecule type" value="Genomic_DNA"/>
</dbReference>
<reference evidence="2 3" key="1">
    <citation type="submission" date="2017-02" db="EMBL/GenBank/DDBJ databases">
        <title>Genomes of Trichoderma spp. with biocontrol activity.</title>
        <authorList>
            <person name="Gardiner D."/>
            <person name="Kazan K."/>
            <person name="Vos C."/>
            <person name="Harvey P."/>
        </authorList>
    </citation>
    <scope>NUCLEOTIDE SEQUENCE [LARGE SCALE GENOMIC DNA]</scope>
    <source>
        <strain evidence="2 3">Tr1</strain>
    </source>
</reference>
<evidence type="ECO:0000313" key="3">
    <source>
        <dbReference type="Proteomes" id="UP000236290"/>
    </source>
</evidence>
<dbReference type="Proteomes" id="UP000236290">
    <property type="component" value="Unassembled WGS sequence"/>
</dbReference>
<accession>A0A2K0UB36</accession>
<evidence type="ECO:0000313" key="2">
    <source>
        <dbReference type="EMBL" id="PNP54995.1"/>
    </source>
</evidence>
<organism evidence="2 3">
    <name type="scientific">Trichoderma harzianum</name>
    <name type="common">Hypocrea lixii</name>
    <dbReference type="NCBI Taxonomy" id="5544"/>
    <lineage>
        <taxon>Eukaryota</taxon>
        <taxon>Fungi</taxon>
        <taxon>Dikarya</taxon>
        <taxon>Ascomycota</taxon>
        <taxon>Pezizomycotina</taxon>
        <taxon>Sordariomycetes</taxon>
        <taxon>Hypocreomycetidae</taxon>
        <taxon>Hypocreales</taxon>
        <taxon>Hypocreaceae</taxon>
        <taxon>Trichoderma</taxon>
    </lineage>
</organism>